<evidence type="ECO:0008006" key="4">
    <source>
        <dbReference type="Google" id="ProtNLM"/>
    </source>
</evidence>
<gene>
    <name evidence="2" type="ORF">OJ997_04030</name>
</gene>
<dbReference type="EMBL" id="JAPDDP010000005">
    <property type="protein sequence ID" value="MDA0179453.1"/>
    <property type="molecule type" value="Genomic_DNA"/>
</dbReference>
<organism evidence="2 3">
    <name type="scientific">Solirubrobacter phytolaccae</name>
    <dbReference type="NCBI Taxonomy" id="1404360"/>
    <lineage>
        <taxon>Bacteria</taxon>
        <taxon>Bacillati</taxon>
        <taxon>Actinomycetota</taxon>
        <taxon>Thermoleophilia</taxon>
        <taxon>Solirubrobacterales</taxon>
        <taxon>Solirubrobacteraceae</taxon>
        <taxon>Solirubrobacter</taxon>
    </lineage>
</organism>
<proteinExistence type="predicted"/>
<keyword evidence="1" id="KW-0732">Signal</keyword>
<sequence length="127" mass="14487">MRVVGLLVLLGGLLLAAAPAQAFPVMSCWNGTGQDWLDRPTTCTYSVEGGPGTRLVSLKWRRWGEPTATATGRRVASRRRHRATVQVRRLMQCGDTATYYQEIRIKTWWPKTKPRYSQWRPLTVPRC</sequence>
<evidence type="ECO:0000313" key="3">
    <source>
        <dbReference type="Proteomes" id="UP001147653"/>
    </source>
</evidence>
<name>A0A9X3N492_9ACTN</name>
<evidence type="ECO:0000256" key="1">
    <source>
        <dbReference type="SAM" id="SignalP"/>
    </source>
</evidence>
<evidence type="ECO:0000313" key="2">
    <source>
        <dbReference type="EMBL" id="MDA0179453.1"/>
    </source>
</evidence>
<dbReference type="Proteomes" id="UP001147653">
    <property type="component" value="Unassembled WGS sequence"/>
</dbReference>
<feature type="chain" id="PRO_5040747200" description="Secreted protein" evidence="1">
    <location>
        <begin position="23"/>
        <end position="127"/>
    </location>
</feature>
<reference evidence="2" key="1">
    <citation type="submission" date="2022-10" db="EMBL/GenBank/DDBJ databases">
        <title>The WGS of Solirubrobacter phytolaccae KCTC 29190.</title>
        <authorList>
            <person name="Jiang Z."/>
        </authorList>
    </citation>
    <scope>NUCLEOTIDE SEQUENCE</scope>
    <source>
        <strain evidence="2">KCTC 29190</strain>
    </source>
</reference>
<dbReference type="AlphaFoldDB" id="A0A9X3N492"/>
<dbReference type="RefSeq" id="WP_270023731.1">
    <property type="nucleotide sequence ID" value="NZ_JAPDDP010000005.1"/>
</dbReference>
<comment type="caution">
    <text evidence="2">The sequence shown here is derived from an EMBL/GenBank/DDBJ whole genome shotgun (WGS) entry which is preliminary data.</text>
</comment>
<protein>
    <recommendedName>
        <fullName evidence="4">Secreted protein</fullName>
    </recommendedName>
</protein>
<accession>A0A9X3N492</accession>
<feature type="signal peptide" evidence="1">
    <location>
        <begin position="1"/>
        <end position="22"/>
    </location>
</feature>
<keyword evidence="3" id="KW-1185">Reference proteome</keyword>